<name>A0A9W8TNT9_9PEZI</name>
<dbReference type="EMBL" id="JANPWZ010000523">
    <property type="protein sequence ID" value="KAJ3575715.1"/>
    <property type="molecule type" value="Genomic_DNA"/>
</dbReference>
<sequence length="438" mass="48470">MQAKIGCFPSRNGDPREFLRAVEESVKGKDKESLTIIQSDISACSVVMKKSMNYSTAAAHREVTRRRLESAERSRNDAEASYNNAYYKNLETEAIQKEALKVYKESIQTVSDHCNAAITDSGSGLHSARDASDTATEAGVNALRSIQNVKGVLPDVESFEKACEELSKAEEKAKAARSFRPRIPAHPIDAIPGFATVDTKIEKVAEAVIMAKEAERIADEASTLARDVAKTAKAALNKSKECMDKFIGTDDGKKTTYKAQQEAIVREVRACISIESRANEAIQAKEGATRDLTTAQDRDRDVRKARREMNEAAEAIKNADTEAVGFSNSKRKFEQFEKELQDADENHNAAVEAVDTAALALESENSTGTDSARNTSDNIGVICFGRNTLAKNNDEARRKVFLAHLKDDAIIWYDSLPSHIKEDWPSLKSEFLRHFRRN</sequence>
<keyword evidence="1" id="KW-0175">Coiled coil</keyword>
<keyword evidence="3" id="KW-1185">Reference proteome</keyword>
<evidence type="ECO:0000256" key="1">
    <source>
        <dbReference type="SAM" id="Coils"/>
    </source>
</evidence>
<proteinExistence type="predicted"/>
<dbReference type="Proteomes" id="UP001148614">
    <property type="component" value="Unassembled WGS sequence"/>
</dbReference>
<feature type="coiled-coil region" evidence="1">
    <location>
        <begin position="295"/>
        <end position="353"/>
    </location>
</feature>
<organism evidence="2 3">
    <name type="scientific">Xylaria arbuscula</name>
    <dbReference type="NCBI Taxonomy" id="114810"/>
    <lineage>
        <taxon>Eukaryota</taxon>
        <taxon>Fungi</taxon>
        <taxon>Dikarya</taxon>
        <taxon>Ascomycota</taxon>
        <taxon>Pezizomycotina</taxon>
        <taxon>Sordariomycetes</taxon>
        <taxon>Xylariomycetidae</taxon>
        <taxon>Xylariales</taxon>
        <taxon>Xylariaceae</taxon>
        <taxon>Xylaria</taxon>
    </lineage>
</organism>
<accession>A0A9W8TNT9</accession>
<comment type="caution">
    <text evidence="2">The sequence shown here is derived from an EMBL/GenBank/DDBJ whole genome shotgun (WGS) entry which is preliminary data.</text>
</comment>
<reference evidence="2" key="1">
    <citation type="submission" date="2022-07" db="EMBL/GenBank/DDBJ databases">
        <title>Genome Sequence of Xylaria arbuscula.</title>
        <authorList>
            <person name="Buettner E."/>
        </authorList>
    </citation>
    <scope>NUCLEOTIDE SEQUENCE</scope>
    <source>
        <strain evidence="2">VT107</strain>
    </source>
</reference>
<evidence type="ECO:0000313" key="3">
    <source>
        <dbReference type="Proteomes" id="UP001148614"/>
    </source>
</evidence>
<evidence type="ECO:0000313" key="2">
    <source>
        <dbReference type="EMBL" id="KAJ3575715.1"/>
    </source>
</evidence>
<dbReference type="AlphaFoldDB" id="A0A9W8TNT9"/>
<protein>
    <submittedName>
        <fullName evidence="2">Uncharacterized protein</fullName>
    </submittedName>
</protein>
<gene>
    <name evidence="2" type="ORF">NPX13_g3940</name>
</gene>